<dbReference type="Proteomes" id="UP000050975">
    <property type="component" value="Unassembled WGS sequence"/>
</dbReference>
<evidence type="ECO:0000313" key="1">
    <source>
        <dbReference type="EMBL" id="KPL15061.1"/>
    </source>
</evidence>
<gene>
    <name evidence="1" type="ORF">AMJ74_02275</name>
</gene>
<organism evidence="1 2">
    <name type="scientific">candidate division WOR_3 bacterium SM1_77</name>
    <dbReference type="NCBI Taxonomy" id="1703778"/>
    <lineage>
        <taxon>Bacteria</taxon>
        <taxon>Bacteria division WOR-3</taxon>
    </lineage>
</organism>
<evidence type="ECO:0000313" key="2">
    <source>
        <dbReference type="Proteomes" id="UP000050975"/>
    </source>
</evidence>
<dbReference type="EMBL" id="LJVE01000025">
    <property type="protein sequence ID" value="KPL15061.1"/>
    <property type="molecule type" value="Genomic_DNA"/>
</dbReference>
<dbReference type="AlphaFoldDB" id="A0A0S8K2D6"/>
<sequence>MRDIKLCVIILLGIILLNCGPNKFLWQGQYTSIQTVKEPKEDFLVDDYIVVAYDLFENTKDVSIPYKFVVLKEEEQVAEFFLTDRPSVNYMNTLLKEGKDIYDISDMMQEGKYYLEEIGPRCEDAHDYLAKSKEYVTYKSYNTKPSYSYVKSDVVTVLLGGVVKSD</sequence>
<name>A0A0S8K2D6_UNCW3</name>
<accession>A0A0S8K2D6</accession>
<proteinExistence type="predicted"/>
<protein>
    <submittedName>
        <fullName evidence="1">Uncharacterized protein</fullName>
    </submittedName>
</protein>
<reference evidence="1 2" key="1">
    <citation type="journal article" date="2015" name="Microbiome">
        <title>Genomic resolution of linkages in carbon, nitrogen, and sulfur cycling among widespread estuary sediment bacteria.</title>
        <authorList>
            <person name="Baker B.J."/>
            <person name="Lazar C.S."/>
            <person name="Teske A.P."/>
            <person name="Dick G.J."/>
        </authorList>
    </citation>
    <scope>NUCLEOTIDE SEQUENCE [LARGE SCALE GENOMIC DNA]</scope>
    <source>
        <strain evidence="1">SM1_77</strain>
    </source>
</reference>
<comment type="caution">
    <text evidence="1">The sequence shown here is derived from an EMBL/GenBank/DDBJ whole genome shotgun (WGS) entry which is preliminary data.</text>
</comment>